<feature type="region of interest" description="Disordered" evidence="1">
    <location>
        <begin position="96"/>
        <end position="185"/>
    </location>
</feature>
<name>A0AAV1UQU2_9STRA</name>
<dbReference type="AlphaFoldDB" id="A0AAV1UQU2"/>
<dbReference type="Proteomes" id="UP001162060">
    <property type="component" value="Unassembled WGS sequence"/>
</dbReference>
<evidence type="ECO:0000313" key="4">
    <source>
        <dbReference type="Proteomes" id="UP001162060"/>
    </source>
</evidence>
<feature type="chain" id="PRO_5043920440" evidence="2">
    <location>
        <begin position="22"/>
        <end position="185"/>
    </location>
</feature>
<gene>
    <name evidence="3" type="ORF">PM001_LOCUS21806</name>
</gene>
<feature type="compositionally biased region" description="Basic and acidic residues" evidence="1">
    <location>
        <begin position="132"/>
        <end position="142"/>
    </location>
</feature>
<protein>
    <submittedName>
        <fullName evidence="3">Uncharacterized protein</fullName>
    </submittedName>
</protein>
<evidence type="ECO:0000256" key="2">
    <source>
        <dbReference type="SAM" id="SignalP"/>
    </source>
</evidence>
<feature type="compositionally biased region" description="Low complexity" evidence="1">
    <location>
        <begin position="96"/>
        <end position="115"/>
    </location>
</feature>
<feature type="compositionally biased region" description="Low complexity" evidence="1">
    <location>
        <begin position="61"/>
        <end position="72"/>
    </location>
</feature>
<proteinExistence type="predicted"/>
<feature type="compositionally biased region" description="Basic residues" evidence="1">
    <location>
        <begin position="119"/>
        <end position="131"/>
    </location>
</feature>
<feature type="region of interest" description="Disordered" evidence="1">
    <location>
        <begin position="54"/>
        <end position="82"/>
    </location>
</feature>
<reference evidence="3" key="1">
    <citation type="submission" date="2024-01" db="EMBL/GenBank/DDBJ databases">
        <authorList>
            <person name="Webb A."/>
        </authorList>
    </citation>
    <scope>NUCLEOTIDE SEQUENCE</scope>
    <source>
        <strain evidence="3">Pm1</strain>
    </source>
</reference>
<accession>A0AAV1UQU2</accession>
<feature type="compositionally biased region" description="Low complexity" evidence="1">
    <location>
        <begin position="153"/>
        <end position="167"/>
    </location>
</feature>
<comment type="caution">
    <text evidence="3">The sequence shown here is derived from an EMBL/GenBank/DDBJ whole genome shotgun (WGS) entry which is preliminary data.</text>
</comment>
<organism evidence="3 4">
    <name type="scientific">Peronospora matthiolae</name>
    <dbReference type="NCBI Taxonomy" id="2874970"/>
    <lineage>
        <taxon>Eukaryota</taxon>
        <taxon>Sar</taxon>
        <taxon>Stramenopiles</taxon>
        <taxon>Oomycota</taxon>
        <taxon>Peronosporomycetes</taxon>
        <taxon>Peronosporales</taxon>
        <taxon>Peronosporaceae</taxon>
        <taxon>Peronospora</taxon>
    </lineage>
</organism>
<sequence>MGVLLWLLLALVAFVATLASSARLRKNAFVWFSYVTITGWYYCRVLHKEYCGDSSKDEPSSSRGSSSRSHSPSSKRDDDPDVVYFEKREVVERRQLQLLERSGSSSSVGSDSVSVAPMKPKRGRLFRSRRKAAAEEAMRRVSDMNAADPLMNSSTSESSASLTQSGSNVTRRTFTGRKKPMSWAD</sequence>
<keyword evidence="2" id="KW-0732">Signal</keyword>
<evidence type="ECO:0000313" key="3">
    <source>
        <dbReference type="EMBL" id="CAK7936656.1"/>
    </source>
</evidence>
<evidence type="ECO:0000256" key="1">
    <source>
        <dbReference type="SAM" id="MobiDB-lite"/>
    </source>
</evidence>
<feature type="compositionally biased region" description="Basic residues" evidence="1">
    <location>
        <begin position="174"/>
        <end position="185"/>
    </location>
</feature>
<dbReference type="EMBL" id="CAKLBY020000224">
    <property type="protein sequence ID" value="CAK7936656.1"/>
    <property type="molecule type" value="Genomic_DNA"/>
</dbReference>
<feature type="signal peptide" evidence="2">
    <location>
        <begin position="1"/>
        <end position="21"/>
    </location>
</feature>